<evidence type="ECO:0000313" key="4">
    <source>
        <dbReference type="Proteomes" id="UP000886653"/>
    </source>
</evidence>
<name>A0A9P6NKG6_9BASI</name>
<keyword evidence="4" id="KW-1185">Reference proteome</keyword>
<feature type="region of interest" description="Disordered" evidence="1">
    <location>
        <begin position="77"/>
        <end position="109"/>
    </location>
</feature>
<sequence>MSGSRDFLPVQVSTTNYSTFPSLYPGESIPTTFPTQARLPSPTLTLTPPQPTTINPTNILTSANPISFTTVSSSQTGFPTITSSSTSHSPLQPSVTTGTPNPSKPRNGPKAAAAIVSILFVLCLVLIGARMIIVRRARKRRPGRPLISLPLHTIDYYQPNLDPKNLEPDHFKPKRPAPVHQQSK</sequence>
<keyword evidence="2" id="KW-1133">Transmembrane helix</keyword>
<evidence type="ECO:0000256" key="1">
    <source>
        <dbReference type="SAM" id="MobiDB-lite"/>
    </source>
</evidence>
<protein>
    <submittedName>
        <fullName evidence="3">Uncharacterized protein</fullName>
    </submittedName>
</protein>
<feature type="transmembrane region" description="Helical" evidence="2">
    <location>
        <begin position="111"/>
        <end position="133"/>
    </location>
</feature>
<gene>
    <name evidence="3" type="ORF">CROQUDRAFT_89952</name>
</gene>
<dbReference type="Proteomes" id="UP000886653">
    <property type="component" value="Unassembled WGS sequence"/>
</dbReference>
<feature type="region of interest" description="Disordered" evidence="1">
    <location>
        <begin position="162"/>
        <end position="184"/>
    </location>
</feature>
<dbReference type="AlphaFoldDB" id="A0A9P6NKG6"/>
<reference evidence="3" key="1">
    <citation type="submission" date="2013-11" db="EMBL/GenBank/DDBJ databases">
        <title>Genome sequence of the fusiform rust pathogen reveals effectors for host alternation and coevolution with pine.</title>
        <authorList>
            <consortium name="DOE Joint Genome Institute"/>
            <person name="Smith K."/>
            <person name="Pendleton A."/>
            <person name="Kubisiak T."/>
            <person name="Anderson C."/>
            <person name="Salamov A."/>
            <person name="Aerts A."/>
            <person name="Riley R."/>
            <person name="Clum A."/>
            <person name="Lindquist E."/>
            <person name="Ence D."/>
            <person name="Campbell M."/>
            <person name="Kronenberg Z."/>
            <person name="Feau N."/>
            <person name="Dhillon B."/>
            <person name="Hamelin R."/>
            <person name="Burleigh J."/>
            <person name="Smith J."/>
            <person name="Yandell M."/>
            <person name="Nelson C."/>
            <person name="Grigoriev I."/>
            <person name="Davis J."/>
        </authorList>
    </citation>
    <scope>NUCLEOTIDE SEQUENCE</scope>
    <source>
        <strain evidence="3">G11</strain>
    </source>
</reference>
<comment type="caution">
    <text evidence="3">The sequence shown here is derived from an EMBL/GenBank/DDBJ whole genome shotgun (WGS) entry which is preliminary data.</text>
</comment>
<keyword evidence="2" id="KW-0812">Transmembrane</keyword>
<feature type="compositionally biased region" description="Low complexity" evidence="1">
    <location>
        <begin position="79"/>
        <end position="94"/>
    </location>
</feature>
<feature type="compositionally biased region" description="Basic residues" evidence="1">
    <location>
        <begin position="172"/>
        <end position="184"/>
    </location>
</feature>
<evidence type="ECO:0000313" key="3">
    <source>
        <dbReference type="EMBL" id="KAG0148680.1"/>
    </source>
</evidence>
<evidence type="ECO:0000256" key="2">
    <source>
        <dbReference type="SAM" id="Phobius"/>
    </source>
</evidence>
<dbReference type="EMBL" id="MU167234">
    <property type="protein sequence ID" value="KAG0148680.1"/>
    <property type="molecule type" value="Genomic_DNA"/>
</dbReference>
<proteinExistence type="predicted"/>
<keyword evidence="2" id="KW-0472">Membrane</keyword>
<accession>A0A9P6NKG6</accession>
<organism evidence="3 4">
    <name type="scientific">Cronartium quercuum f. sp. fusiforme G11</name>
    <dbReference type="NCBI Taxonomy" id="708437"/>
    <lineage>
        <taxon>Eukaryota</taxon>
        <taxon>Fungi</taxon>
        <taxon>Dikarya</taxon>
        <taxon>Basidiomycota</taxon>
        <taxon>Pucciniomycotina</taxon>
        <taxon>Pucciniomycetes</taxon>
        <taxon>Pucciniales</taxon>
        <taxon>Coleosporiaceae</taxon>
        <taxon>Cronartium</taxon>
    </lineage>
</organism>